<reference evidence="3" key="1">
    <citation type="submission" date="2022-12" db="EMBL/GenBank/DDBJ databases">
        <title>Gycomyces niveus sp.nov.,a novel actinomycete isolated from soil in Shouguan.</title>
        <authorList>
            <person name="Yang X."/>
        </authorList>
    </citation>
    <scope>NUCLEOTIDE SEQUENCE</scope>
    <source>
        <strain evidence="3">NEAU-A15</strain>
    </source>
</reference>
<feature type="region of interest" description="Disordered" evidence="1">
    <location>
        <begin position="131"/>
        <end position="150"/>
    </location>
</feature>
<evidence type="ECO:0000256" key="2">
    <source>
        <dbReference type="SAM" id="SignalP"/>
    </source>
</evidence>
<protein>
    <recommendedName>
        <fullName evidence="5">PT repeat-containing protein</fullName>
    </recommendedName>
</protein>
<feature type="signal peptide" evidence="2">
    <location>
        <begin position="1"/>
        <end position="30"/>
    </location>
</feature>
<dbReference type="Proteomes" id="UP001146067">
    <property type="component" value="Unassembled WGS sequence"/>
</dbReference>
<name>A0A9X3PN64_9ACTN</name>
<keyword evidence="4" id="KW-1185">Reference proteome</keyword>
<dbReference type="AlphaFoldDB" id="A0A9X3PN64"/>
<comment type="caution">
    <text evidence="3">The sequence shown here is derived from an EMBL/GenBank/DDBJ whole genome shotgun (WGS) entry which is preliminary data.</text>
</comment>
<evidence type="ECO:0000313" key="4">
    <source>
        <dbReference type="Proteomes" id="UP001146067"/>
    </source>
</evidence>
<accession>A0A9X3PN64</accession>
<evidence type="ECO:0000313" key="3">
    <source>
        <dbReference type="EMBL" id="MDA1361925.1"/>
    </source>
</evidence>
<dbReference type="PROSITE" id="PS51257">
    <property type="entry name" value="PROKAR_LIPOPROTEIN"/>
    <property type="match status" value="1"/>
</dbReference>
<feature type="chain" id="PRO_5040896667" description="PT repeat-containing protein" evidence="2">
    <location>
        <begin position="31"/>
        <end position="199"/>
    </location>
</feature>
<gene>
    <name evidence="3" type="ORF">O1R50_20020</name>
</gene>
<evidence type="ECO:0000256" key="1">
    <source>
        <dbReference type="SAM" id="MobiDB-lite"/>
    </source>
</evidence>
<keyword evidence="2" id="KW-0732">Signal</keyword>
<dbReference type="RefSeq" id="WP_270111959.1">
    <property type="nucleotide sequence ID" value="NZ_JAPZVP010000017.1"/>
</dbReference>
<dbReference type="EMBL" id="JAPZVP010000017">
    <property type="protein sequence ID" value="MDA1361925.1"/>
    <property type="molecule type" value="Genomic_DNA"/>
</dbReference>
<evidence type="ECO:0008006" key="5">
    <source>
        <dbReference type="Google" id="ProtNLM"/>
    </source>
</evidence>
<sequence>MRTIPSLPRHLMHTAVLTAAGLLLTACGSADETEENPDQSASSGGDVMSAYVSCIEEQGIELPEDWAADLGGGMPSFDPENAPTDMPTNMPTDLSGEMPTDMPTGGFGGGFEAPEGVSDEEWQAAQEACADEMPTDGGFPGGEAPSSGESVGLTAYRDCLAERGVELADDVSQLDETDPEVAAAMEECTALAPESSAGS</sequence>
<organism evidence="3 4">
    <name type="scientific">Glycomyces luteolus</name>
    <dbReference type="NCBI Taxonomy" id="2670330"/>
    <lineage>
        <taxon>Bacteria</taxon>
        <taxon>Bacillati</taxon>
        <taxon>Actinomycetota</taxon>
        <taxon>Actinomycetes</taxon>
        <taxon>Glycomycetales</taxon>
        <taxon>Glycomycetaceae</taxon>
        <taxon>Glycomyces</taxon>
    </lineage>
</organism>
<proteinExistence type="predicted"/>